<feature type="domain" description="Pseudouridine synthase I TruA alpha/beta" evidence="4">
    <location>
        <begin position="163"/>
        <end position="267"/>
    </location>
</feature>
<accession>A0A6J6MXU5</accession>
<dbReference type="FunFam" id="3.30.70.580:FF:000001">
    <property type="entry name" value="tRNA pseudouridine synthase A"/>
    <property type="match status" value="1"/>
</dbReference>
<dbReference type="EMBL" id="CAEZXL010000010">
    <property type="protein sequence ID" value="CAB4679191.1"/>
    <property type="molecule type" value="Genomic_DNA"/>
</dbReference>
<dbReference type="SUPFAM" id="SSF55120">
    <property type="entry name" value="Pseudouridine synthase"/>
    <property type="match status" value="1"/>
</dbReference>
<evidence type="ECO:0000256" key="1">
    <source>
        <dbReference type="ARBA" id="ARBA00009375"/>
    </source>
</evidence>
<comment type="similarity">
    <text evidence="1">Belongs to the tRNA pseudouridine synthase TruA family.</text>
</comment>
<dbReference type="CDD" id="cd02570">
    <property type="entry name" value="PseudoU_synth_EcTruA"/>
    <property type="match status" value="1"/>
</dbReference>
<dbReference type="InterPro" id="IPR001406">
    <property type="entry name" value="PsdUridine_synth_TruA"/>
</dbReference>
<evidence type="ECO:0000256" key="2">
    <source>
        <dbReference type="ARBA" id="ARBA00022694"/>
    </source>
</evidence>
<dbReference type="InterPro" id="IPR020097">
    <property type="entry name" value="PsdUridine_synth_TruA_a/b_dom"/>
</dbReference>
<dbReference type="AlphaFoldDB" id="A0A6J6MXU5"/>
<dbReference type="Pfam" id="PF01416">
    <property type="entry name" value="PseudoU_synth_1"/>
    <property type="match status" value="1"/>
</dbReference>
<dbReference type="PIRSF" id="PIRSF001430">
    <property type="entry name" value="tRNA_psdUrid_synth"/>
    <property type="match status" value="1"/>
</dbReference>
<dbReference type="PANTHER" id="PTHR11142">
    <property type="entry name" value="PSEUDOURIDYLATE SYNTHASE"/>
    <property type="match status" value="1"/>
</dbReference>
<sequence>MNQAVDQLVDGLTRFRIDLSYDGTDFAGWAKQPKLRTVQGEVISVMNKIFGESETDFGLRVAGRTDAGVHAEHQVVHVDLSPAQLKRLGRNKDIRLKMNSLLDPDVRIIKVTEVPAAFHARYAATHRRYRYTIADSTSGWNPLRARYNLWLKFPLDLEAMQAASKEFLGLHDFAAFSKPKPKATTIRELRLITVSRNKALGNVIEIELLADAFAHNMVRSIVGALIKVGAGRATPKDVAKALKSKSRAHPFKVVTPEGLSLIEVGYPAEKDYASQVQITQHTRSLDDN</sequence>
<gene>
    <name evidence="5" type="ORF">UFOPK2373_00128</name>
</gene>
<evidence type="ECO:0000256" key="3">
    <source>
        <dbReference type="ARBA" id="ARBA00023235"/>
    </source>
</evidence>
<dbReference type="Gene3D" id="3.30.70.660">
    <property type="entry name" value="Pseudouridine synthase I, catalytic domain, C-terminal subdomain"/>
    <property type="match status" value="1"/>
</dbReference>
<organism evidence="5">
    <name type="scientific">freshwater metagenome</name>
    <dbReference type="NCBI Taxonomy" id="449393"/>
    <lineage>
        <taxon>unclassified sequences</taxon>
        <taxon>metagenomes</taxon>
        <taxon>ecological metagenomes</taxon>
    </lineage>
</organism>
<dbReference type="InterPro" id="IPR020095">
    <property type="entry name" value="PsdUridine_synth_TruA_C"/>
</dbReference>
<proteinExistence type="inferred from homology"/>
<keyword evidence="2" id="KW-0819">tRNA processing</keyword>
<evidence type="ECO:0000259" key="4">
    <source>
        <dbReference type="Pfam" id="PF01416"/>
    </source>
</evidence>
<dbReference type="PANTHER" id="PTHR11142:SF0">
    <property type="entry name" value="TRNA PSEUDOURIDINE SYNTHASE-LIKE 1"/>
    <property type="match status" value="1"/>
</dbReference>
<dbReference type="InterPro" id="IPR020103">
    <property type="entry name" value="PsdUridine_synth_cat_dom_sf"/>
</dbReference>
<dbReference type="GO" id="GO:0031119">
    <property type="term" value="P:tRNA pseudouridine synthesis"/>
    <property type="evidence" value="ECO:0007669"/>
    <property type="project" value="TreeGrafter"/>
</dbReference>
<protein>
    <submittedName>
        <fullName evidence="5">Unannotated protein</fullName>
    </submittedName>
</protein>
<dbReference type="Gene3D" id="3.30.70.580">
    <property type="entry name" value="Pseudouridine synthase I, catalytic domain, N-terminal subdomain"/>
    <property type="match status" value="1"/>
</dbReference>
<dbReference type="HAMAP" id="MF_00171">
    <property type="entry name" value="TruA"/>
    <property type="match status" value="1"/>
</dbReference>
<keyword evidence="3" id="KW-0413">Isomerase</keyword>
<reference evidence="5" key="1">
    <citation type="submission" date="2020-05" db="EMBL/GenBank/DDBJ databases">
        <authorList>
            <person name="Chiriac C."/>
            <person name="Salcher M."/>
            <person name="Ghai R."/>
            <person name="Kavagutti S V."/>
        </authorList>
    </citation>
    <scope>NUCLEOTIDE SEQUENCE</scope>
</reference>
<dbReference type="GO" id="GO:0009982">
    <property type="term" value="F:pseudouridine synthase activity"/>
    <property type="evidence" value="ECO:0007669"/>
    <property type="project" value="InterPro"/>
</dbReference>
<dbReference type="NCBIfam" id="TIGR00071">
    <property type="entry name" value="hisT_truA"/>
    <property type="match status" value="1"/>
</dbReference>
<dbReference type="GO" id="GO:0003723">
    <property type="term" value="F:RNA binding"/>
    <property type="evidence" value="ECO:0007669"/>
    <property type="project" value="InterPro"/>
</dbReference>
<name>A0A6J6MXU5_9ZZZZ</name>
<evidence type="ECO:0000313" key="5">
    <source>
        <dbReference type="EMBL" id="CAB4679191.1"/>
    </source>
</evidence>
<dbReference type="InterPro" id="IPR020094">
    <property type="entry name" value="TruA/RsuA/RluB/E/F_N"/>
</dbReference>